<evidence type="ECO:0000313" key="2">
    <source>
        <dbReference type="EMBL" id="KAG5562185.1"/>
    </source>
</evidence>
<dbReference type="AlphaFoldDB" id="A0AAV6LBU9"/>
<evidence type="ECO:0000313" key="3">
    <source>
        <dbReference type="Proteomes" id="UP000823749"/>
    </source>
</evidence>
<gene>
    <name evidence="2" type="ORF">RHGRI_005056</name>
</gene>
<proteinExistence type="predicted"/>
<dbReference type="Proteomes" id="UP000823749">
    <property type="component" value="Chromosome 2"/>
</dbReference>
<sequence>MGPERQATSDRRDEPPIDRCAIKSGITFLNTSDCYSPDTNEVLLEIEYLRCSKGNQEAASFGGVLMDDKGAWISRVHPGTRRDSSRNGDGFAASSESDQRKSSSSSPS</sequence>
<comment type="caution">
    <text evidence="2">The sequence shown here is derived from an EMBL/GenBank/DDBJ whole genome shotgun (WGS) entry which is preliminary data.</text>
</comment>
<feature type="region of interest" description="Disordered" evidence="1">
    <location>
        <begin position="75"/>
        <end position="108"/>
    </location>
</feature>
<accession>A0AAV6LBU9</accession>
<evidence type="ECO:0000256" key="1">
    <source>
        <dbReference type="SAM" id="MobiDB-lite"/>
    </source>
</evidence>
<keyword evidence="3" id="KW-1185">Reference proteome</keyword>
<organism evidence="2 3">
    <name type="scientific">Rhododendron griersonianum</name>
    <dbReference type="NCBI Taxonomy" id="479676"/>
    <lineage>
        <taxon>Eukaryota</taxon>
        <taxon>Viridiplantae</taxon>
        <taxon>Streptophyta</taxon>
        <taxon>Embryophyta</taxon>
        <taxon>Tracheophyta</taxon>
        <taxon>Spermatophyta</taxon>
        <taxon>Magnoliopsida</taxon>
        <taxon>eudicotyledons</taxon>
        <taxon>Gunneridae</taxon>
        <taxon>Pentapetalae</taxon>
        <taxon>asterids</taxon>
        <taxon>Ericales</taxon>
        <taxon>Ericaceae</taxon>
        <taxon>Ericoideae</taxon>
        <taxon>Rhodoreae</taxon>
        <taxon>Rhododendron</taxon>
    </lineage>
</organism>
<name>A0AAV6LBU9_9ERIC</name>
<reference evidence="2" key="1">
    <citation type="submission" date="2020-08" db="EMBL/GenBank/DDBJ databases">
        <title>Plant Genome Project.</title>
        <authorList>
            <person name="Zhang R.-G."/>
        </authorList>
    </citation>
    <scope>NUCLEOTIDE SEQUENCE</scope>
    <source>
        <strain evidence="2">WSP0</strain>
        <tissue evidence="2">Leaf</tissue>
    </source>
</reference>
<protein>
    <submittedName>
        <fullName evidence="2">Uncharacterized protein</fullName>
    </submittedName>
</protein>
<dbReference type="EMBL" id="JACTNZ010000002">
    <property type="protein sequence ID" value="KAG5562185.1"/>
    <property type="molecule type" value="Genomic_DNA"/>
</dbReference>